<dbReference type="AlphaFoldDB" id="A0A7W9STJ0"/>
<dbReference type="InterPro" id="IPR036392">
    <property type="entry name" value="PLAT/LH2_dom_sf"/>
</dbReference>
<evidence type="ECO:0000313" key="4">
    <source>
        <dbReference type="Proteomes" id="UP000520814"/>
    </source>
</evidence>
<evidence type="ECO:0000256" key="1">
    <source>
        <dbReference type="SAM" id="SignalP"/>
    </source>
</evidence>
<dbReference type="Gene3D" id="2.60.60.20">
    <property type="entry name" value="PLAT/LH2 domain"/>
    <property type="match status" value="1"/>
</dbReference>
<dbReference type="PANTHER" id="PTHR45901">
    <property type="entry name" value="PROTEIN CBG12474"/>
    <property type="match status" value="1"/>
</dbReference>
<dbReference type="RefSeq" id="WP_184201878.1">
    <property type="nucleotide sequence ID" value="NZ_JACHGW010000004.1"/>
</dbReference>
<protein>
    <recommendedName>
        <fullName evidence="2">PLAT domain-containing protein</fullName>
    </recommendedName>
</protein>
<comment type="caution">
    <text evidence="3">The sequence shown here is derived from an EMBL/GenBank/DDBJ whole genome shotgun (WGS) entry which is preliminary data.</text>
</comment>
<dbReference type="SUPFAM" id="SSF49723">
    <property type="entry name" value="Lipase/lipooxygenase domain (PLAT/LH2 domain)"/>
    <property type="match status" value="1"/>
</dbReference>
<keyword evidence="4" id="KW-1185">Reference proteome</keyword>
<proteinExistence type="predicted"/>
<gene>
    <name evidence="3" type="ORF">HNQ39_004403</name>
</gene>
<evidence type="ECO:0000313" key="3">
    <source>
        <dbReference type="EMBL" id="MBB6052582.1"/>
    </source>
</evidence>
<feature type="chain" id="PRO_5031264187" description="PLAT domain-containing protein" evidence="1">
    <location>
        <begin position="22"/>
        <end position="554"/>
    </location>
</feature>
<organism evidence="3 4">
    <name type="scientific">Armatimonas rosea</name>
    <dbReference type="NCBI Taxonomy" id="685828"/>
    <lineage>
        <taxon>Bacteria</taxon>
        <taxon>Bacillati</taxon>
        <taxon>Armatimonadota</taxon>
        <taxon>Armatimonadia</taxon>
        <taxon>Armatimonadales</taxon>
        <taxon>Armatimonadaceae</taxon>
        <taxon>Armatimonas</taxon>
    </lineage>
</organism>
<dbReference type="PROSITE" id="PS50095">
    <property type="entry name" value="PLAT"/>
    <property type="match status" value="1"/>
</dbReference>
<keyword evidence="1" id="KW-0732">Signal</keyword>
<dbReference type="InterPro" id="IPR052970">
    <property type="entry name" value="Inner_ear_hair_cell_LOXHD"/>
</dbReference>
<sequence>MKRLLGALAALTLLFAAPAHAYEEDTHFTMTLVLCRAAGLSNAEALTVASYDQGMDDSDGTVANGGTGGIIPNIPEESFWHAIPKSGSKTEVLARKKELWDSVLAETNPTKRLQRLGVFFHYQQDTWAHRKHPNSDPATFDTYSTPFGHAADGHQPDRPPFDPVCALRCLEEGSTYARLFVKDCVRRTPTTLFDNYSAAKGELDGAWTDKRKGKFFNTLVVDSSTPARKFFTDLIRSQIGAYTVSTDANPKFLFRETADEANYTAVKQALEGACSRAGVAVSIPTVRTKVTNLTTSQFQGSNLGTTTYSVKIYTGDVSGAGTDSNIFLSFKGASGQIGEQRLNALITTNAFERNQTDYVTLVNLAPVGELTSVTVRSDNMYPASAWYLGWIELSAPGIATRRFTFNKWIESPNLSATVSVATAPVAAVPIKIKIKSASNQMYVCASDGLQHNQWLYCKAGTPLTFVVEGDLNNCSLRVDGTQLYFSYNETTGAVKLWNTKDKAQFKLERQSNGTYALRNIAFDQYVWLSKESPYITRAGNAAIASGRWYLEGLP</sequence>
<name>A0A7W9STJ0_ARMRO</name>
<dbReference type="SMART" id="SM00308">
    <property type="entry name" value="LH2"/>
    <property type="match status" value="1"/>
</dbReference>
<dbReference type="Pfam" id="PF01477">
    <property type="entry name" value="PLAT"/>
    <property type="match status" value="1"/>
</dbReference>
<feature type="signal peptide" evidence="1">
    <location>
        <begin position="1"/>
        <end position="21"/>
    </location>
</feature>
<reference evidence="3 4" key="1">
    <citation type="submission" date="2020-08" db="EMBL/GenBank/DDBJ databases">
        <title>Genomic Encyclopedia of Type Strains, Phase IV (KMG-IV): sequencing the most valuable type-strain genomes for metagenomic binning, comparative biology and taxonomic classification.</title>
        <authorList>
            <person name="Goeker M."/>
        </authorList>
    </citation>
    <scope>NUCLEOTIDE SEQUENCE [LARGE SCALE GENOMIC DNA]</scope>
    <source>
        <strain evidence="3 4">DSM 23562</strain>
    </source>
</reference>
<dbReference type="Proteomes" id="UP000520814">
    <property type="component" value="Unassembled WGS sequence"/>
</dbReference>
<dbReference type="PANTHER" id="PTHR45901:SF3">
    <property type="entry name" value="LIPOXYGENASE HOMOLOGY DOMAIN-CONTAINING PROTEIN 1"/>
    <property type="match status" value="1"/>
</dbReference>
<dbReference type="InterPro" id="IPR001024">
    <property type="entry name" value="PLAT/LH2_dom"/>
</dbReference>
<feature type="domain" description="PLAT" evidence="2">
    <location>
        <begin position="306"/>
        <end position="423"/>
    </location>
</feature>
<accession>A0A7W9STJ0</accession>
<dbReference type="EMBL" id="JACHGW010000004">
    <property type="protein sequence ID" value="MBB6052582.1"/>
    <property type="molecule type" value="Genomic_DNA"/>
</dbReference>
<evidence type="ECO:0000259" key="2">
    <source>
        <dbReference type="PROSITE" id="PS50095"/>
    </source>
</evidence>